<keyword evidence="7" id="KW-0444">Lipid biosynthesis</keyword>
<dbReference type="PANTHER" id="PTHR12358">
    <property type="entry name" value="SPHINGOSINE KINASE"/>
    <property type="match status" value="1"/>
</dbReference>
<comment type="cofactor">
    <cofactor evidence="1">
        <name>Mg(2+)</name>
        <dbReference type="ChEBI" id="CHEBI:18420"/>
    </cofactor>
</comment>
<evidence type="ECO:0000256" key="6">
    <source>
        <dbReference type="ARBA" id="ARBA00022840"/>
    </source>
</evidence>
<dbReference type="GO" id="GO:0016301">
    <property type="term" value="F:kinase activity"/>
    <property type="evidence" value="ECO:0007669"/>
    <property type="project" value="UniProtKB-KW"/>
</dbReference>
<dbReference type="InterPro" id="IPR017438">
    <property type="entry name" value="ATP-NAD_kinase_N"/>
</dbReference>
<proteinExistence type="inferred from homology"/>
<dbReference type="InterPro" id="IPR001206">
    <property type="entry name" value="Diacylglycerol_kinase_cat_dom"/>
</dbReference>
<dbReference type="SUPFAM" id="SSF111331">
    <property type="entry name" value="NAD kinase/diacylglycerol kinase-like"/>
    <property type="match status" value="1"/>
</dbReference>
<organism evidence="10 11">
    <name type="scientific">Nocardioides thalensis</name>
    <dbReference type="NCBI Taxonomy" id="1914755"/>
    <lineage>
        <taxon>Bacteria</taxon>
        <taxon>Bacillati</taxon>
        <taxon>Actinomycetota</taxon>
        <taxon>Actinomycetes</taxon>
        <taxon>Propionibacteriales</taxon>
        <taxon>Nocardioidaceae</taxon>
        <taxon>Nocardioides</taxon>
    </lineage>
</organism>
<keyword evidence="7" id="KW-0443">Lipid metabolism</keyword>
<keyword evidence="5 10" id="KW-0418">Kinase</keyword>
<dbReference type="PANTHER" id="PTHR12358:SF54">
    <property type="entry name" value="SPHINGOSINE KINASE RELATED PROTEIN"/>
    <property type="match status" value="1"/>
</dbReference>
<evidence type="ECO:0000313" key="10">
    <source>
        <dbReference type="EMBL" id="NYJ03013.1"/>
    </source>
</evidence>
<dbReference type="SMART" id="SM00046">
    <property type="entry name" value="DAGKc"/>
    <property type="match status" value="1"/>
</dbReference>
<evidence type="ECO:0000256" key="5">
    <source>
        <dbReference type="ARBA" id="ARBA00022777"/>
    </source>
</evidence>
<evidence type="ECO:0000256" key="1">
    <source>
        <dbReference type="ARBA" id="ARBA00001946"/>
    </source>
</evidence>
<dbReference type="PROSITE" id="PS50146">
    <property type="entry name" value="DAGK"/>
    <property type="match status" value="1"/>
</dbReference>
<name>A0A853C9W9_9ACTN</name>
<evidence type="ECO:0000256" key="2">
    <source>
        <dbReference type="ARBA" id="ARBA00005983"/>
    </source>
</evidence>
<keyword evidence="8" id="KW-1208">Phospholipid metabolism</keyword>
<keyword evidence="7" id="KW-0594">Phospholipid biosynthesis</keyword>
<dbReference type="InterPro" id="IPR050187">
    <property type="entry name" value="Lipid_Phosphate_FormReg"/>
</dbReference>
<dbReference type="InterPro" id="IPR016064">
    <property type="entry name" value="NAD/diacylglycerol_kinase_sf"/>
</dbReference>
<keyword evidence="6" id="KW-0067">ATP-binding</keyword>
<feature type="domain" description="DAGKc" evidence="9">
    <location>
        <begin position="2"/>
        <end position="131"/>
    </location>
</feature>
<keyword evidence="3" id="KW-0808">Transferase</keyword>
<keyword evidence="11" id="KW-1185">Reference proteome</keyword>
<sequence>MVVPRRLLVITNADAGTADEAARDEALDVLRAGADVTVAATSSPDELDDVLTNLEDRTVVVVGGDGSLHAVVAALHRQRTLTTTVLGLVPLGTGNDFARALDIPLEPAAAARVVLTGPDRPLDLIVDEHDDITVNSVHAGAGAAAGERGARWKERLGAIGVGRVNLGKLGYPIGALQTALNPRGLRVRVEVDGTVVSDVDTEILMVVVGNGTSVGGGAELTPEARTGDGLLDVVVAKPAGVADRLALALRVPFGTHQDHRTVEALRGRSVTVTGGPFRCNSDGEIGGPVRSRTWEVRPAAYRMIVPAGQESESGHPAH</sequence>
<dbReference type="GO" id="GO:0005524">
    <property type="term" value="F:ATP binding"/>
    <property type="evidence" value="ECO:0007669"/>
    <property type="project" value="UniProtKB-KW"/>
</dbReference>
<dbReference type="Proteomes" id="UP000530424">
    <property type="component" value="Unassembled WGS sequence"/>
</dbReference>
<gene>
    <name evidence="10" type="ORF">HNR19_003711</name>
</gene>
<dbReference type="InterPro" id="IPR045540">
    <property type="entry name" value="YegS/DAGK_C"/>
</dbReference>
<protein>
    <submittedName>
        <fullName evidence="10">YegS/Rv2252/BmrU family lipid kinase</fullName>
    </submittedName>
</protein>
<dbReference type="Pfam" id="PF00781">
    <property type="entry name" value="DAGK_cat"/>
    <property type="match status" value="1"/>
</dbReference>
<dbReference type="Gene3D" id="3.40.50.10330">
    <property type="entry name" value="Probable inorganic polyphosphate/atp-NAD kinase, domain 1"/>
    <property type="match status" value="1"/>
</dbReference>
<comment type="similarity">
    <text evidence="2">Belongs to the diacylglycerol/lipid kinase family.</text>
</comment>
<reference evidence="10 11" key="1">
    <citation type="submission" date="2020-07" db="EMBL/GenBank/DDBJ databases">
        <title>Sequencing the genomes of 1000 actinobacteria strains.</title>
        <authorList>
            <person name="Klenk H.-P."/>
        </authorList>
    </citation>
    <scope>NUCLEOTIDE SEQUENCE [LARGE SCALE GENOMIC DNA]</scope>
    <source>
        <strain evidence="10 11">DSM 103833</strain>
    </source>
</reference>
<evidence type="ECO:0000313" key="11">
    <source>
        <dbReference type="Proteomes" id="UP000530424"/>
    </source>
</evidence>
<evidence type="ECO:0000259" key="9">
    <source>
        <dbReference type="PROSITE" id="PS50146"/>
    </source>
</evidence>
<dbReference type="RefSeq" id="WP_179669310.1">
    <property type="nucleotide sequence ID" value="NZ_JACCFP010000001.1"/>
</dbReference>
<evidence type="ECO:0000256" key="4">
    <source>
        <dbReference type="ARBA" id="ARBA00022741"/>
    </source>
</evidence>
<evidence type="ECO:0000256" key="7">
    <source>
        <dbReference type="ARBA" id="ARBA00023209"/>
    </source>
</evidence>
<dbReference type="EMBL" id="JACCFP010000001">
    <property type="protein sequence ID" value="NYJ03013.1"/>
    <property type="molecule type" value="Genomic_DNA"/>
</dbReference>
<dbReference type="Pfam" id="PF19279">
    <property type="entry name" value="YegS_C"/>
    <property type="match status" value="1"/>
</dbReference>
<dbReference type="AlphaFoldDB" id="A0A853C9W9"/>
<dbReference type="Gene3D" id="2.60.200.40">
    <property type="match status" value="1"/>
</dbReference>
<evidence type="ECO:0000256" key="8">
    <source>
        <dbReference type="ARBA" id="ARBA00023264"/>
    </source>
</evidence>
<comment type="caution">
    <text evidence="10">The sequence shown here is derived from an EMBL/GenBank/DDBJ whole genome shotgun (WGS) entry which is preliminary data.</text>
</comment>
<dbReference type="GO" id="GO:0008654">
    <property type="term" value="P:phospholipid biosynthetic process"/>
    <property type="evidence" value="ECO:0007669"/>
    <property type="project" value="UniProtKB-KW"/>
</dbReference>
<keyword evidence="4" id="KW-0547">Nucleotide-binding</keyword>
<evidence type="ECO:0000256" key="3">
    <source>
        <dbReference type="ARBA" id="ARBA00022679"/>
    </source>
</evidence>
<accession>A0A853C9W9</accession>